<proteinExistence type="predicted"/>
<organism evidence="1 2">
    <name type="scientific">Eiseniibacteriota bacterium</name>
    <dbReference type="NCBI Taxonomy" id="2212470"/>
    <lineage>
        <taxon>Bacteria</taxon>
        <taxon>Candidatus Eiseniibacteriota</taxon>
    </lineage>
</organism>
<dbReference type="AlphaFoldDB" id="A0A933W8U2"/>
<dbReference type="Proteomes" id="UP000696931">
    <property type="component" value="Unassembled WGS sequence"/>
</dbReference>
<protein>
    <submittedName>
        <fullName evidence="1">Uncharacterized protein</fullName>
    </submittedName>
</protein>
<evidence type="ECO:0000313" key="2">
    <source>
        <dbReference type="Proteomes" id="UP000696931"/>
    </source>
</evidence>
<comment type="caution">
    <text evidence="1">The sequence shown here is derived from an EMBL/GenBank/DDBJ whole genome shotgun (WGS) entry which is preliminary data.</text>
</comment>
<gene>
    <name evidence="1" type="ORF">HZA61_10320</name>
</gene>
<accession>A0A933W8U2</accession>
<evidence type="ECO:0000313" key="1">
    <source>
        <dbReference type="EMBL" id="MBI5169872.1"/>
    </source>
</evidence>
<reference evidence="1" key="1">
    <citation type="submission" date="2020-07" db="EMBL/GenBank/DDBJ databases">
        <title>Huge and variable diversity of episymbiotic CPR bacteria and DPANN archaea in groundwater ecosystems.</title>
        <authorList>
            <person name="He C.Y."/>
            <person name="Keren R."/>
            <person name="Whittaker M."/>
            <person name="Farag I.F."/>
            <person name="Doudna J."/>
            <person name="Cate J.H.D."/>
            <person name="Banfield J.F."/>
        </authorList>
    </citation>
    <scope>NUCLEOTIDE SEQUENCE</scope>
    <source>
        <strain evidence="1">NC_groundwater_1813_Pr3_B-0.1um_71_17</strain>
    </source>
</reference>
<name>A0A933W8U2_UNCEI</name>
<sequence length="65" mass="6890">MRIVGTGLTVTATLRIDGAPVAVERYLMGGHSWLALDPPQLGLGPHTLRLTQNGATRTAKAVVLR</sequence>
<dbReference type="EMBL" id="JACRIW010000074">
    <property type="protein sequence ID" value="MBI5169872.1"/>
    <property type="molecule type" value="Genomic_DNA"/>
</dbReference>